<dbReference type="AlphaFoldDB" id="A0A561WBY4"/>
<feature type="compositionally biased region" description="Low complexity" evidence="1">
    <location>
        <begin position="150"/>
        <end position="172"/>
    </location>
</feature>
<gene>
    <name evidence="2" type="ORF">FHX34_103909</name>
</gene>
<name>A0A561WBY4_ACTTI</name>
<proteinExistence type="predicted"/>
<dbReference type="Proteomes" id="UP000320239">
    <property type="component" value="Unassembled WGS sequence"/>
</dbReference>
<feature type="compositionally biased region" description="Polar residues" evidence="1">
    <location>
        <begin position="185"/>
        <end position="197"/>
    </location>
</feature>
<organism evidence="2 3">
    <name type="scientific">Actinoplanes teichomyceticus</name>
    <dbReference type="NCBI Taxonomy" id="1867"/>
    <lineage>
        <taxon>Bacteria</taxon>
        <taxon>Bacillati</taxon>
        <taxon>Actinomycetota</taxon>
        <taxon>Actinomycetes</taxon>
        <taxon>Micromonosporales</taxon>
        <taxon>Micromonosporaceae</taxon>
        <taxon>Actinoplanes</taxon>
    </lineage>
</organism>
<feature type="region of interest" description="Disordered" evidence="1">
    <location>
        <begin position="144"/>
        <end position="250"/>
    </location>
</feature>
<evidence type="ECO:0000256" key="1">
    <source>
        <dbReference type="SAM" id="MobiDB-lite"/>
    </source>
</evidence>
<dbReference type="EMBL" id="VIWY01000003">
    <property type="protein sequence ID" value="TWG21371.1"/>
    <property type="molecule type" value="Genomic_DNA"/>
</dbReference>
<protein>
    <submittedName>
        <fullName evidence="2">Uncharacterized protein</fullName>
    </submittedName>
</protein>
<evidence type="ECO:0000313" key="2">
    <source>
        <dbReference type="EMBL" id="TWG21371.1"/>
    </source>
</evidence>
<feature type="region of interest" description="Disordered" evidence="1">
    <location>
        <begin position="1"/>
        <end position="40"/>
    </location>
</feature>
<feature type="compositionally biased region" description="Low complexity" evidence="1">
    <location>
        <begin position="218"/>
        <end position="230"/>
    </location>
</feature>
<reference evidence="2 3" key="1">
    <citation type="submission" date="2019-06" db="EMBL/GenBank/DDBJ databases">
        <title>Sequencing the genomes of 1000 actinobacteria strains.</title>
        <authorList>
            <person name="Klenk H.-P."/>
        </authorList>
    </citation>
    <scope>NUCLEOTIDE SEQUENCE [LARGE SCALE GENOMIC DNA]</scope>
    <source>
        <strain evidence="2 3">DSM 43866</strain>
    </source>
</reference>
<evidence type="ECO:0000313" key="3">
    <source>
        <dbReference type="Proteomes" id="UP000320239"/>
    </source>
</evidence>
<keyword evidence="3" id="KW-1185">Reference proteome</keyword>
<accession>A0A561WBY4</accession>
<feature type="compositionally biased region" description="Basic and acidic residues" evidence="1">
    <location>
        <begin position="233"/>
        <end position="242"/>
    </location>
</feature>
<comment type="caution">
    <text evidence="2">The sequence shown here is derived from an EMBL/GenBank/DDBJ whole genome shotgun (WGS) entry which is preliminary data.</text>
</comment>
<sequence>MNRHELAFAQPTRHQLAGQDTQTPTGTAVPRPRHRPGPGRPHGITGTAVTATQPSTPGCGCAPREGRVCARHCLGCTWPDTTTAAEHTTDCLAGARSLLASRSAAARVTFALTYARSPLPRRFAAGLLTGPDLPCAYDSDVRAPGDGKTARTPAAAAPPAARTTGSTGTPATRSRRPLTRPSHGCGSTASPGSTRTATPKKRSTRSPTTCAPVSLSCAAPAHPATASTTDTAEDSRVIDQRHRAYRHGRR</sequence>